<dbReference type="OrthoDB" id="9799278at2"/>
<dbReference type="AlphaFoldDB" id="A0A380YMX8"/>
<sequence>MKIGIITICKVNNYGAELQAFATQKRLEQMGHKAEIIDYLYYKNWQFKDTTLSQPFITINTKGKLMYWLKYRLASWAVDKILPIVNKNEKRRKQNYQSFIDCGCYSQKYISMDELYHANMDYDIYIVGSDQVWNPSASSSIEPYFLTFAPQKAPKLAYASSFGVSSIAPELSKRYTELLNNLNTIAVREQSGVELVKQLTGREAQLVVDPTLLLNKTDWNPYMKPVKGISPFNYVLVYELLPSQILLDIAVKVGKEKNIPVYCICKRAYGIKKNPDTINILDAGPAEFLWLIANATCMITNSFHGTAFSVNFATPFCCVLNRKRNNNGRMASLLCKLNLEDRILYEDKATDFNVTSVYKEVDNRVLDTLVIDSINYLKKAIGN</sequence>
<protein>
    <submittedName>
        <fullName evidence="2">Polysaccharide pyruvyl transferase</fullName>
    </submittedName>
</protein>
<dbReference type="InterPro" id="IPR007345">
    <property type="entry name" value="Polysacch_pyruvyl_Trfase"/>
</dbReference>
<evidence type="ECO:0000313" key="2">
    <source>
        <dbReference type="EMBL" id="SUV29516.1"/>
    </source>
</evidence>
<dbReference type="GO" id="GO:0016740">
    <property type="term" value="F:transferase activity"/>
    <property type="evidence" value="ECO:0007669"/>
    <property type="project" value="UniProtKB-KW"/>
</dbReference>
<dbReference type="Proteomes" id="UP000254424">
    <property type="component" value="Unassembled WGS sequence"/>
</dbReference>
<feature type="domain" description="Polysaccharide pyruvyl transferase" evidence="1">
    <location>
        <begin position="13"/>
        <end position="321"/>
    </location>
</feature>
<dbReference type="EMBL" id="UFSX01000001">
    <property type="protein sequence ID" value="SUV29516.1"/>
    <property type="molecule type" value="Genomic_DNA"/>
</dbReference>
<evidence type="ECO:0000259" key="1">
    <source>
        <dbReference type="Pfam" id="PF04230"/>
    </source>
</evidence>
<dbReference type="STRING" id="483216.BACEGG_02327"/>
<evidence type="ECO:0000313" key="3">
    <source>
        <dbReference type="Proteomes" id="UP000254424"/>
    </source>
</evidence>
<dbReference type="Pfam" id="PF04230">
    <property type="entry name" value="PS_pyruv_trans"/>
    <property type="match status" value="1"/>
</dbReference>
<organism evidence="2 3">
    <name type="scientific">Bacteroides eggerthii</name>
    <dbReference type="NCBI Taxonomy" id="28111"/>
    <lineage>
        <taxon>Bacteria</taxon>
        <taxon>Pseudomonadati</taxon>
        <taxon>Bacteroidota</taxon>
        <taxon>Bacteroidia</taxon>
        <taxon>Bacteroidales</taxon>
        <taxon>Bacteroidaceae</taxon>
        <taxon>Bacteroides</taxon>
    </lineage>
</organism>
<accession>A0A380YMX8</accession>
<name>A0A380YMX8_9BACE</name>
<reference evidence="2 3" key="1">
    <citation type="submission" date="2018-06" db="EMBL/GenBank/DDBJ databases">
        <authorList>
            <consortium name="Pathogen Informatics"/>
            <person name="Doyle S."/>
        </authorList>
    </citation>
    <scope>NUCLEOTIDE SEQUENCE [LARGE SCALE GENOMIC DNA]</scope>
    <source>
        <strain evidence="2 3">NCTC11155</strain>
    </source>
</reference>
<proteinExistence type="predicted"/>
<keyword evidence="2" id="KW-0808">Transferase</keyword>
<gene>
    <name evidence="2" type="ORF">NCTC11155_01503</name>
</gene>
<dbReference type="GeneID" id="93071408"/>
<dbReference type="RefSeq" id="WP_004290649.1">
    <property type="nucleotide sequence ID" value="NZ_CABKNQ010000018.1"/>
</dbReference>